<sequence length="198" mass="21336">MLAKLKALLKSDTTADITAAMATIDLTALRAALEAANAERTKLLLAGSDAEIRRAEAEIEACRLALDRGEAIRAELETRLAQAKEREAEAGIRAEHAEITAKRDAIVARIKTEYPKAAATIISIIEDDRGLAAALSKINDRAYAGDLSKYGLGLIKTPSDFVWGDQYLPNVFFDGHTSLLPTDSTPAVGIAARMPRNY</sequence>
<evidence type="ECO:0000313" key="3">
    <source>
        <dbReference type="Proteomes" id="UP000192656"/>
    </source>
</evidence>
<protein>
    <submittedName>
        <fullName evidence="2">Uncharacterized protein</fullName>
    </submittedName>
</protein>
<dbReference type="AlphaFoldDB" id="A0A1W2EAD0"/>
<organism evidence="2 3">
    <name type="scientific">Fulvimarina manganoxydans</name>
    <dbReference type="NCBI Taxonomy" id="937218"/>
    <lineage>
        <taxon>Bacteria</taxon>
        <taxon>Pseudomonadati</taxon>
        <taxon>Pseudomonadota</taxon>
        <taxon>Alphaproteobacteria</taxon>
        <taxon>Hyphomicrobiales</taxon>
        <taxon>Aurantimonadaceae</taxon>
        <taxon>Fulvimarina</taxon>
    </lineage>
</organism>
<dbReference type="RefSeq" id="WP_084412079.1">
    <property type="nucleotide sequence ID" value="NZ_FWXR01000023.1"/>
</dbReference>
<evidence type="ECO:0000256" key="1">
    <source>
        <dbReference type="SAM" id="Coils"/>
    </source>
</evidence>
<dbReference type="Proteomes" id="UP000192656">
    <property type="component" value="Unassembled WGS sequence"/>
</dbReference>
<dbReference type="EMBL" id="FWXR01000023">
    <property type="protein sequence ID" value="SMD06605.1"/>
    <property type="molecule type" value="Genomic_DNA"/>
</dbReference>
<reference evidence="2 3" key="1">
    <citation type="submission" date="2017-04" db="EMBL/GenBank/DDBJ databases">
        <authorList>
            <person name="Afonso C.L."/>
            <person name="Miller P.J."/>
            <person name="Scott M.A."/>
            <person name="Spackman E."/>
            <person name="Goraichik I."/>
            <person name="Dimitrov K.M."/>
            <person name="Suarez D.L."/>
            <person name="Swayne D.E."/>
        </authorList>
    </citation>
    <scope>NUCLEOTIDE SEQUENCE [LARGE SCALE GENOMIC DNA]</scope>
    <source>
        <strain evidence="2 3">CGMCC 1.10972</strain>
    </source>
</reference>
<dbReference type="STRING" id="937218.SAMN06297251_12317"/>
<name>A0A1W2EAD0_9HYPH</name>
<evidence type="ECO:0000313" key="2">
    <source>
        <dbReference type="EMBL" id="SMD06605.1"/>
    </source>
</evidence>
<feature type="coiled-coil region" evidence="1">
    <location>
        <begin position="66"/>
        <end position="93"/>
    </location>
</feature>
<accession>A0A1W2EAD0</accession>
<proteinExistence type="predicted"/>
<keyword evidence="3" id="KW-1185">Reference proteome</keyword>
<gene>
    <name evidence="2" type="ORF">SAMN06297251_12317</name>
</gene>
<keyword evidence="1" id="KW-0175">Coiled coil</keyword>